<feature type="transmembrane region" description="Helical" evidence="1">
    <location>
        <begin position="87"/>
        <end position="107"/>
    </location>
</feature>
<keyword evidence="1" id="KW-0472">Membrane</keyword>
<keyword evidence="1" id="KW-1133">Transmembrane helix</keyword>
<evidence type="ECO:0000256" key="1">
    <source>
        <dbReference type="SAM" id="Phobius"/>
    </source>
</evidence>
<feature type="transmembrane region" description="Helical" evidence="1">
    <location>
        <begin position="128"/>
        <end position="149"/>
    </location>
</feature>
<reference evidence="2" key="2">
    <citation type="submission" date="2021-04" db="EMBL/GenBank/DDBJ databases">
        <authorList>
            <person name="Gilroy R."/>
        </authorList>
    </citation>
    <scope>NUCLEOTIDE SEQUENCE</scope>
    <source>
        <strain evidence="2">ChiGjej1B1-1692</strain>
    </source>
</reference>
<dbReference type="EMBL" id="DWWK01000210">
    <property type="protein sequence ID" value="HJC39875.1"/>
    <property type="molecule type" value="Genomic_DNA"/>
</dbReference>
<feature type="transmembrane region" description="Helical" evidence="1">
    <location>
        <begin position="55"/>
        <end position="75"/>
    </location>
</feature>
<dbReference type="AlphaFoldDB" id="A0A9D2NYX4"/>
<evidence type="ECO:0000313" key="3">
    <source>
        <dbReference type="Proteomes" id="UP000823894"/>
    </source>
</evidence>
<name>A0A9D2NYX4_9FIRM</name>
<feature type="transmembrane region" description="Helical" evidence="1">
    <location>
        <begin position="6"/>
        <end position="29"/>
    </location>
</feature>
<keyword evidence="1" id="KW-0812">Transmembrane</keyword>
<sequence length="208" mass="23430">MANFLTQYSSSFVCGIAVVTLVLIGLVAARLPLRLPRVLYVCAAGAKEKISFLKLYLAGKLIFILLLLALSSLYMGSLFITNSAPSLAIQLSLTVFLFLAFSLNTDPGNRKEAKKKCPDMVTERSSETFVSVYWSALLILENTLFYALVYAGTEWTWPLAALWIPILLVNIYLAVKHTSPVLHHMLQYEKIYFPIADEMERKDIEHIY</sequence>
<dbReference type="Proteomes" id="UP000823894">
    <property type="component" value="Unassembled WGS sequence"/>
</dbReference>
<gene>
    <name evidence="2" type="ORF">H9757_12605</name>
</gene>
<comment type="caution">
    <text evidence="2">The sequence shown here is derived from an EMBL/GenBank/DDBJ whole genome shotgun (WGS) entry which is preliminary data.</text>
</comment>
<reference evidence="2" key="1">
    <citation type="journal article" date="2021" name="PeerJ">
        <title>Extensive microbial diversity within the chicken gut microbiome revealed by metagenomics and culture.</title>
        <authorList>
            <person name="Gilroy R."/>
            <person name="Ravi A."/>
            <person name="Getino M."/>
            <person name="Pursley I."/>
            <person name="Horton D.L."/>
            <person name="Alikhan N.F."/>
            <person name="Baker D."/>
            <person name="Gharbi K."/>
            <person name="Hall N."/>
            <person name="Watson M."/>
            <person name="Adriaenssens E.M."/>
            <person name="Foster-Nyarko E."/>
            <person name="Jarju S."/>
            <person name="Secka A."/>
            <person name="Antonio M."/>
            <person name="Oren A."/>
            <person name="Chaudhuri R.R."/>
            <person name="La Ragione R."/>
            <person name="Hildebrand F."/>
            <person name="Pallen M.J."/>
        </authorList>
    </citation>
    <scope>NUCLEOTIDE SEQUENCE</scope>
    <source>
        <strain evidence="2">ChiGjej1B1-1692</strain>
    </source>
</reference>
<proteinExistence type="predicted"/>
<feature type="transmembrane region" description="Helical" evidence="1">
    <location>
        <begin position="155"/>
        <end position="175"/>
    </location>
</feature>
<evidence type="ECO:0000313" key="2">
    <source>
        <dbReference type="EMBL" id="HJC39875.1"/>
    </source>
</evidence>
<organism evidence="2 3">
    <name type="scientific">Candidatus Mediterraneibacter faecigallinarum</name>
    <dbReference type="NCBI Taxonomy" id="2838669"/>
    <lineage>
        <taxon>Bacteria</taxon>
        <taxon>Bacillati</taxon>
        <taxon>Bacillota</taxon>
        <taxon>Clostridia</taxon>
        <taxon>Lachnospirales</taxon>
        <taxon>Lachnospiraceae</taxon>
        <taxon>Mediterraneibacter</taxon>
    </lineage>
</organism>
<accession>A0A9D2NYX4</accession>
<protein>
    <submittedName>
        <fullName evidence="2">Uncharacterized protein</fullName>
    </submittedName>
</protein>